<reference evidence="2 3" key="1">
    <citation type="submission" date="2016-07" db="EMBL/GenBank/DDBJ databases">
        <title>Complete genome sequence of Altererythrobacter dongtanensis KCTC 22672, a type strain with esterase isolated from tidal flat.</title>
        <authorList>
            <person name="Cheng H."/>
            <person name="Wu Y.-H."/>
            <person name="Zhou P."/>
            <person name="Huo Y.-Y."/>
            <person name="Wang C.-S."/>
            <person name="Xu X.-W."/>
        </authorList>
    </citation>
    <scope>NUCLEOTIDE SEQUENCE [LARGE SCALE GENOMIC DNA]</scope>
    <source>
        <strain evidence="2 3">KCTC 22672</strain>
    </source>
</reference>
<accession>A0A1B2AES6</accession>
<dbReference type="KEGG" id="ado:A6F68_02134"/>
<keyword evidence="1" id="KW-1133">Transmembrane helix</keyword>
<gene>
    <name evidence="2" type="ORF">A6F68_02134</name>
</gene>
<proteinExistence type="predicted"/>
<protein>
    <submittedName>
        <fullName evidence="2">Uncharacterized protein</fullName>
    </submittedName>
</protein>
<dbReference type="AlphaFoldDB" id="A0A1B2AES6"/>
<name>A0A1B2AES6_9SPHN</name>
<feature type="transmembrane region" description="Helical" evidence="1">
    <location>
        <begin position="156"/>
        <end position="175"/>
    </location>
</feature>
<feature type="transmembrane region" description="Helical" evidence="1">
    <location>
        <begin position="58"/>
        <end position="83"/>
    </location>
</feature>
<keyword evidence="3" id="KW-1185">Reference proteome</keyword>
<dbReference type="RefSeq" id="WP_157096714.1">
    <property type="nucleotide sequence ID" value="NZ_CP016591.1"/>
</dbReference>
<organism evidence="2 3">
    <name type="scientific">Tsuneonella dongtanensis</name>
    <dbReference type="NCBI Taxonomy" id="692370"/>
    <lineage>
        <taxon>Bacteria</taxon>
        <taxon>Pseudomonadati</taxon>
        <taxon>Pseudomonadota</taxon>
        <taxon>Alphaproteobacteria</taxon>
        <taxon>Sphingomonadales</taxon>
        <taxon>Erythrobacteraceae</taxon>
        <taxon>Tsuneonella</taxon>
    </lineage>
</organism>
<feature type="transmembrane region" description="Helical" evidence="1">
    <location>
        <begin position="21"/>
        <end position="46"/>
    </location>
</feature>
<keyword evidence="1" id="KW-0472">Membrane</keyword>
<keyword evidence="1" id="KW-0812">Transmembrane</keyword>
<evidence type="ECO:0000313" key="2">
    <source>
        <dbReference type="EMBL" id="ANY20636.1"/>
    </source>
</evidence>
<feature type="transmembrane region" description="Helical" evidence="1">
    <location>
        <begin position="135"/>
        <end position="151"/>
    </location>
</feature>
<evidence type="ECO:0000256" key="1">
    <source>
        <dbReference type="SAM" id="Phobius"/>
    </source>
</evidence>
<dbReference type="STRING" id="692370.A6F68_02134"/>
<dbReference type="Proteomes" id="UP000092932">
    <property type="component" value="Chromosome"/>
</dbReference>
<dbReference type="EMBL" id="CP016591">
    <property type="protein sequence ID" value="ANY20636.1"/>
    <property type="molecule type" value="Genomic_DNA"/>
</dbReference>
<sequence length="248" mass="27560">MITDEERVGRFETVAGNVLKYAALISIIATIFALGVNWFLFLGWGVSYAAAVSTSDVIIGGIEALGIFFPHLFLGTLSFFGARQIRARYPWSQKFAPLLLGLSIVTISCIKPSGIEFPDYVLDLVSFTGRSYLDYLIVWPFLIASVGLMSWEKFDFLLASGLFAGVMVVLLISLIDGFQNRTTNLQIWGPDKRCKSAEYVVWVGSDKLVTSCSQPPYTEENSYFIIPKQGVEMRFIGKTVSINHAQTH</sequence>
<evidence type="ECO:0000313" key="3">
    <source>
        <dbReference type="Proteomes" id="UP000092932"/>
    </source>
</evidence>